<keyword evidence="5" id="KW-0378">Hydrolase</keyword>
<feature type="domain" description="Type I restriction modification DNA specificity" evidence="4">
    <location>
        <begin position="27"/>
        <end position="191"/>
    </location>
</feature>
<keyword evidence="5" id="KW-0540">Nuclease</keyword>
<keyword evidence="2" id="KW-0680">Restriction system</keyword>
<evidence type="ECO:0000256" key="2">
    <source>
        <dbReference type="ARBA" id="ARBA00022747"/>
    </source>
</evidence>
<dbReference type="GO" id="GO:0016787">
    <property type="term" value="F:hydrolase activity"/>
    <property type="evidence" value="ECO:0007669"/>
    <property type="project" value="UniProtKB-KW"/>
</dbReference>
<dbReference type="InterPro" id="IPR044946">
    <property type="entry name" value="Restrct_endonuc_typeI_TRD_sf"/>
</dbReference>
<keyword evidence="6" id="KW-1185">Reference proteome</keyword>
<dbReference type="PANTHER" id="PTHR30408:SF12">
    <property type="entry name" value="TYPE I RESTRICTION ENZYME MJAVIII SPECIFICITY SUBUNIT"/>
    <property type="match status" value="1"/>
</dbReference>
<dbReference type="EMBL" id="JBHMEC010000008">
    <property type="protein sequence ID" value="MFB9148975.1"/>
    <property type="molecule type" value="Genomic_DNA"/>
</dbReference>
<dbReference type="RefSeq" id="WP_377067817.1">
    <property type="nucleotide sequence ID" value="NZ_JBHMEC010000008.1"/>
</dbReference>
<feature type="domain" description="Type I restriction modification DNA specificity" evidence="4">
    <location>
        <begin position="284"/>
        <end position="389"/>
    </location>
</feature>
<protein>
    <submittedName>
        <fullName evidence="5">Restriction endonuclease subunit S</fullName>
        <ecNumber evidence="5">3.1.21.-</ecNumber>
    </submittedName>
</protein>
<evidence type="ECO:0000256" key="1">
    <source>
        <dbReference type="ARBA" id="ARBA00010923"/>
    </source>
</evidence>
<dbReference type="Proteomes" id="UP001589670">
    <property type="component" value="Unassembled WGS sequence"/>
</dbReference>
<dbReference type="InterPro" id="IPR000055">
    <property type="entry name" value="Restrct_endonuc_typeI_TRD"/>
</dbReference>
<evidence type="ECO:0000313" key="5">
    <source>
        <dbReference type="EMBL" id="MFB9148975.1"/>
    </source>
</evidence>
<proteinExistence type="inferred from homology"/>
<dbReference type="SUPFAM" id="SSF116734">
    <property type="entry name" value="DNA methylase specificity domain"/>
    <property type="match status" value="2"/>
</dbReference>
<dbReference type="GO" id="GO:0004519">
    <property type="term" value="F:endonuclease activity"/>
    <property type="evidence" value="ECO:0007669"/>
    <property type="project" value="UniProtKB-KW"/>
</dbReference>
<evidence type="ECO:0000313" key="6">
    <source>
        <dbReference type="Proteomes" id="UP001589670"/>
    </source>
</evidence>
<evidence type="ECO:0000259" key="4">
    <source>
        <dbReference type="Pfam" id="PF01420"/>
    </source>
</evidence>
<gene>
    <name evidence="5" type="ORF">ACFFU4_04335</name>
</gene>
<evidence type="ECO:0000256" key="3">
    <source>
        <dbReference type="ARBA" id="ARBA00023125"/>
    </source>
</evidence>
<dbReference type="CDD" id="cd17249">
    <property type="entry name" value="RMtype1_S_EcoR124I-TRD2-CR2_like"/>
    <property type="match status" value="1"/>
</dbReference>
<dbReference type="EC" id="3.1.21.-" evidence="5"/>
<comment type="caution">
    <text evidence="5">The sequence shown here is derived from an EMBL/GenBank/DDBJ whole genome shotgun (WGS) entry which is preliminary data.</text>
</comment>
<dbReference type="Pfam" id="PF01420">
    <property type="entry name" value="Methylase_S"/>
    <property type="match status" value="2"/>
</dbReference>
<sequence>MLDASQHETPTSWDRRKIKFHLSGFFGGGTPSKYNLDYWTDGTVPWVTPKDMKRRMIDTAEDLITVDAVKNSATNMVPPSSVLMVVRSGILKHSLPIALNTVPVALNQDIKAFRFRRSLLPEFFAYWIEGQQKKKLLEWCQIGATVDNIDMDAMLNGQIAVPDLATQRQIADFLDRETARIDLLIEKKQRLVALWNERINAEVSGIVFQTDRLDGDLVETGVDWLGRIPSSWQLSRIGWELQRITYGFTNPMPTEDEGPFLLTANDVNYGRILWESARHTSQHAFDHDLTDKSRPRKGDVLLTKDGTLGRVAIHDGRPVCINQSVALLRPRKNRVTSEFLANVLLSRRYQDRMVFEAGGTTIKHIYITRLQKMPFPVPTMDEQRAINAKINLTRQRVALLDDKINASIDRLKEYRSALITAAVTGQINVETYTKSGTPARRLDAIQEEMGS</sequence>
<keyword evidence="3" id="KW-0238">DNA-binding</keyword>
<comment type="similarity">
    <text evidence="1">Belongs to the type-I restriction system S methylase family.</text>
</comment>
<reference evidence="5 6" key="1">
    <citation type="submission" date="2024-09" db="EMBL/GenBank/DDBJ databases">
        <authorList>
            <person name="Sun Q."/>
            <person name="Mori K."/>
        </authorList>
    </citation>
    <scope>NUCLEOTIDE SEQUENCE [LARGE SCALE GENOMIC DNA]</scope>
    <source>
        <strain evidence="5 6">CECT 9424</strain>
    </source>
</reference>
<keyword evidence="5" id="KW-0255">Endonuclease</keyword>
<name>A0ABV5HX22_9RHOB</name>
<dbReference type="InterPro" id="IPR052021">
    <property type="entry name" value="Type-I_RS_S_subunit"/>
</dbReference>
<dbReference type="PANTHER" id="PTHR30408">
    <property type="entry name" value="TYPE-1 RESTRICTION ENZYME ECOKI SPECIFICITY PROTEIN"/>
    <property type="match status" value="1"/>
</dbReference>
<dbReference type="Gene3D" id="3.90.220.20">
    <property type="entry name" value="DNA methylase specificity domains"/>
    <property type="match status" value="2"/>
</dbReference>
<accession>A0ABV5HX22</accession>
<organism evidence="5 6">
    <name type="scientific">Roseovarius ramblicola</name>
    <dbReference type="NCBI Taxonomy" id="2022336"/>
    <lineage>
        <taxon>Bacteria</taxon>
        <taxon>Pseudomonadati</taxon>
        <taxon>Pseudomonadota</taxon>
        <taxon>Alphaproteobacteria</taxon>
        <taxon>Rhodobacterales</taxon>
        <taxon>Roseobacteraceae</taxon>
        <taxon>Roseovarius</taxon>
    </lineage>
</organism>
<dbReference type="Gene3D" id="1.10.287.1120">
    <property type="entry name" value="Bipartite methylase S protein"/>
    <property type="match status" value="1"/>
</dbReference>